<name>A0A1A5ITX9_RHILI</name>
<keyword evidence="1" id="KW-1133">Transmembrane helix</keyword>
<comment type="caution">
    <text evidence="2">The sequence shown here is derived from an EMBL/GenBank/DDBJ whole genome shotgun (WGS) entry which is preliminary data.</text>
</comment>
<sequence>MWSRWLMQQREPPGTTQNVTLDDWQLRRSQVIALVQSYVAYARISGYSCFDLACLKPIPPGTFCVEVAADRLASRAHPINSPPPEFAKLARIGAVLVPLWGLAFAASEEWSIWLILFSMIVVAIVLPIVIQDTAFSIKTR</sequence>
<accession>A0A1A5ITX9</accession>
<keyword evidence="1" id="KW-0812">Transmembrane</keyword>
<evidence type="ECO:0000313" key="2">
    <source>
        <dbReference type="EMBL" id="OBP82658.1"/>
    </source>
</evidence>
<keyword evidence="1" id="KW-0472">Membrane</keyword>
<gene>
    <name evidence="2" type="ORF">BAE39_03675</name>
</gene>
<feature type="transmembrane region" description="Helical" evidence="1">
    <location>
        <begin position="89"/>
        <end position="106"/>
    </location>
</feature>
<protein>
    <submittedName>
        <fullName evidence="2">Uncharacterized protein</fullName>
    </submittedName>
</protein>
<dbReference type="Proteomes" id="UP000093748">
    <property type="component" value="Unassembled WGS sequence"/>
</dbReference>
<feature type="transmembrane region" description="Helical" evidence="1">
    <location>
        <begin position="112"/>
        <end position="130"/>
    </location>
</feature>
<evidence type="ECO:0000256" key="1">
    <source>
        <dbReference type="SAM" id="Phobius"/>
    </source>
</evidence>
<reference evidence="3" key="1">
    <citation type="submission" date="2016-06" db="EMBL/GenBank/DDBJ databases">
        <title>NZP2037 Pacbio-Illumina hybrid assembly.</title>
        <authorList>
            <person name="Ramsay J.P."/>
        </authorList>
    </citation>
    <scope>NUCLEOTIDE SEQUENCE [LARGE SCALE GENOMIC DNA]</scope>
    <source>
        <strain evidence="3">R7ANS::ICEMlSym2042</strain>
    </source>
</reference>
<evidence type="ECO:0000313" key="3">
    <source>
        <dbReference type="Proteomes" id="UP000093748"/>
    </source>
</evidence>
<dbReference type="AlphaFoldDB" id="A0A1A5ITX9"/>
<proteinExistence type="predicted"/>
<organism evidence="2 3">
    <name type="scientific">Rhizobium loti</name>
    <name type="common">Mesorhizobium loti</name>
    <dbReference type="NCBI Taxonomy" id="381"/>
    <lineage>
        <taxon>Bacteria</taxon>
        <taxon>Pseudomonadati</taxon>
        <taxon>Pseudomonadota</taxon>
        <taxon>Alphaproteobacteria</taxon>
        <taxon>Hyphomicrobiales</taxon>
        <taxon>Phyllobacteriaceae</taxon>
        <taxon>Mesorhizobium</taxon>
    </lineage>
</organism>
<dbReference type="EMBL" id="LZTJ01000001">
    <property type="protein sequence ID" value="OBP82658.1"/>
    <property type="molecule type" value="Genomic_DNA"/>
</dbReference>